<organism evidence="6 7">
    <name type="scientific">Glycomyces sambucus</name>
    <dbReference type="NCBI Taxonomy" id="380244"/>
    <lineage>
        <taxon>Bacteria</taxon>
        <taxon>Bacillati</taxon>
        <taxon>Actinomycetota</taxon>
        <taxon>Actinomycetes</taxon>
        <taxon>Glycomycetales</taxon>
        <taxon>Glycomycetaceae</taxon>
        <taxon>Glycomyces</taxon>
    </lineage>
</organism>
<feature type="transmembrane region" description="Helical" evidence="5">
    <location>
        <begin position="664"/>
        <end position="683"/>
    </location>
</feature>
<sequence length="686" mass="72991">MDIGYGIDFGTSTSAIIVVDAEGNVTRISDPESAQSSYTFPSCALMTEDGRLVVGTTAERLGRLRLSAFRSQFKREFRSTVPAQLGDRTVRTDELVTALLAHLRKCALDRIPGPAKRVVITVPASWDEVQRNRMRDAAEAAGFDPATVVLLPEPVAALRYAFDKDLILGERYALVYDLGGGTFDCALAHGSTGEGYTVVGQPGGRPDVGGVDFTTALMQMVALERDPPQRAWLQADPDDDDGTRRFLNFRDECESAKRALSVVASTTLHLPAGDPVEVDQETLDGAIGPMLDDTIAACEELLRSADLTWDDVGQVVPVGGSTRLKLIAKLLQDHSDRIVKVAEPELAVALGAALHAKDLLNEAGTAVEEPAAEPDADEATATHATVPLSTAALPTAAEAPPFEDHLGDFDFGRRRHARAPRNHWDTGKISWAMLGSVAALGGFVQAGLWVYHGFAGWLDAHSWPWVPGGWVAGVTGTLCLLAGLYLVVVTYVYVVEERPRDHVCPWLTVAYLAVGGAVVWGRLDGWGDAAIPIALLLNLAVIAYIVAVEHVSNSMYRIGDQFGDTFILLITAGGVALFTWWSALAYGRLAAWTEPRVWDFLSTGWIGGVVGTLAAVAAVFVVLWGLVFLDDVVSLRGVQMFSSVLCLALAAAAVIVGYNVSGPAGLATAFGLANAAAAAFLAASTD</sequence>
<dbReference type="InterPro" id="IPR043129">
    <property type="entry name" value="ATPase_NBD"/>
</dbReference>
<dbReference type="GO" id="GO:0005524">
    <property type="term" value="F:ATP binding"/>
    <property type="evidence" value="ECO:0007669"/>
    <property type="project" value="UniProtKB-KW"/>
</dbReference>
<name>A0A1G9D1T9_9ACTN</name>
<keyword evidence="7" id="KW-1185">Reference proteome</keyword>
<keyword evidence="1 4" id="KW-0547">Nucleotide-binding</keyword>
<reference evidence="7" key="1">
    <citation type="submission" date="2016-10" db="EMBL/GenBank/DDBJ databases">
        <authorList>
            <person name="Varghese N."/>
            <person name="Submissions S."/>
        </authorList>
    </citation>
    <scope>NUCLEOTIDE SEQUENCE [LARGE SCALE GENOMIC DNA]</scope>
    <source>
        <strain evidence="7">CGMCC 4.3147</strain>
    </source>
</reference>
<feature type="transmembrane region" description="Helical" evidence="5">
    <location>
        <begin position="506"/>
        <end position="523"/>
    </location>
</feature>
<evidence type="ECO:0000256" key="4">
    <source>
        <dbReference type="RuleBase" id="RU003322"/>
    </source>
</evidence>
<evidence type="ECO:0000256" key="5">
    <source>
        <dbReference type="SAM" id="Phobius"/>
    </source>
</evidence>
<evidence type="ECO:0000256" key="2">
    <source>
        <dbReference type="ARBA" id="ARBA00022840"/>
    </source>
</evidence>
<keyword evidence="3" id="KW-0143">Chaperone</keyword>
<dbReference type="PRINTS" id="PR00301">
    <property type="entry name" value="HEATSHOCK70"/>
</dbReference>
<evidence type="ECO:0000313" key="7">
    <source>
        <dbReference type="Proteomes" id="UP000198662"/>
    </source>
</evidence>
<dbReference type="PANTHER" id="PTHR19375">
    <property type="entry name" value="HEAT SHOCK PROTEIN 70KDA"/>
    <property type="match status" value="1"/>
</dbReference>
<evidence type="ECO:0000256" key="1">
    <source>
        <dbReference type="ARBA" id="ARBA00022741"/>
    </source>
</evidence>
<dbReference type="Proteomes" id="UP000198662">
    <property type="component" value="Unassembled WGS sequence"/>
</dbReference>
<feature type="transmembrane region" description="Helical" evidence="5">
    <location>
        <begin position="529"/>
        <end position="546"/>
    </location>
</feature>
<feature type="transmembrane region" description="Helical" evidence="5">
    <location>
        <begin position="566"/>
        <end position="585"/>
    </location>
</feature>
<dbReference type="SUPFAM" id="SSF53067">
    <property type="entry name" value="Actin-like ATPase domain"/>
    <property type="match status" value="2"/>
</dbReference>
<dbReference type="GO" id="GO:0140662">
    <property type="term" value="F:ATP-dependent protein folding chaperone"/>
    <property type="evidence" value="ECO:0007669"/>
    <property type="project" value="InterPro"/>
</dbReference>
<dbReference type="Pfam" id="PF00012">
    <property type="entry name" value="HSP70"/>
    <property type="match status" value="1"/>
</dbReference>
<dbReference type="RefSeq" id="WP_091042582.1">
    <property type="nucleotide sequence ID" value="NZ_FNGF01000001.1"/>
</dbReference>
<protein>
    <submittedName>
        <fullName evidence="6">Hsp70 protein</fullName>
    </submittedName>
</protein>
<dbReference type="Gene3D" id="3.90.640.10">
    <property type="entry name" value="Actin, Chain A, domain 4"/>
    <property type="match status" value="1"/>
</dbReference>
<keyword evidence="5" id="KW-1133">Transmembrane helix</keyword>
<dbReference type="OrthoDB" id="3333926at2"/>
<proteinExistence type="inferred from homology"/>
<gene>
    <name evidence="6" type="ORF">SAMN05216298_0630</name>
</gene>
<keyword evidence="5" id="KW-0472">Membrane</keyword>
<evidence type="ECO:0000256" key="3">
    <source>
        <dbReference type="ARBA" id="ARBA00023186"/>
    </source>
</evidence>
<accession>A0A1G9D1T9</accession>
<comment type="similarity">
    <text evidence="4">Belongs to the heat shock protein 70 family.</text>
</comment>
<dbReference type="Gene3D" id="3.30.420.40">
    <property type="match status" value="2"/>
</dbReference>
<feature type="transmembrane region" description="Helical" evidence="5">
    <location>
        <begin position="641"/>
        <end position="658"/>
    </location>
</feature>
<dbReference type="STRING" id="380244.SAMN05216298_0630"/>
<keyword evidence="2 4" id="KW-0067">ATP-binding</keyword>
<feature type="transmembrane region" description="Helical" evidence="5">
    <location>
        <begin position="431"/>
        <end position="450"/>
    </location>
</feature>
<dbReference type="EMBL" id="FNGF01000001">
    <property type="protein sequence ID" value="SDK57839.1"/>
    <property type="molecule type" value="Genomic_DNA"/>
</dbReference>
<dbReference type="InterPro" id="IPR013126">
    <property type="entry name" value="Hsp_70_fam"/>
</dbReference>
<feature type="transmembrane region" description="Helical" evidence="5">
    <location>
        <begin position="470"/>
        <end position="494"/>
    </location>
</feature>
<evidence type="ECO:0000313" key="6">
    <source>
        <dbReference type="EMBL" id="SDK57839.1"/>
    </source>
</evidence>
<dbReference type="AlphaFoldDB" id="A0A1G9D1T9"/>
<feature type="transmembrane region" description="Helical" evidence="5">
    <location>
        <begin position="605"/>
        <end position="629"/>
    </location>
</feature>
<keyword evidence="5" id="KW-0812">Transmembrane</keyword>